<dbReference type="Gene3D" id="3.40.50.12780">
    <property type="entry name" value="N-terminal domain of ligase-like"/>
    <property type="match status" value="1"/>
</dbReference>
<dbReference type="Proteomes" id="UP000663419">
    <property type="component" value="Chromosome 1"/>
</dbReference>
<reference evidence="1" key="1">
    <citation type="submission" date="2021-01" db="EMBL/GenBank/DDBJ databases">
        <title>Chromosome-level genome assembly of a human fungal pathogen reveals clustering of transcriptionally co-regulated genes.</title>
        <authorList>
            <person name="Voorhies M."/>
            <person name="Cohen S."/>
            <person name="Shea T.P."/>
            <person name="Petrus S."/>
            <person name="Munoz J.F."/>
            <person name="Poplawski S."/>
            <person name="Goldman W.E."/>
            <person name="Michael T."/>
            <person name="Cuomo C.A."/>
            <person name="Sil A."/>
            <person name="Beyhan S."/>
        </authorList>
    </citation>
    <scope>NUCLEOTIDE SEQUENCE</scope>
    <source>
        <strain evidence="1">H88</strain>
    </source>
</reference>
<dbReference type="GO" id="GO:0016874">
    <property type="term" value="F:ligase activity"/>
    <property type="evidence" value="ECO:0007669"/>
    <property type="project" value="UniProtKB-KW"/>
</dbReference>
<gene>
    <name evidence="1" type="ORF">I7I53_11437</name>
</gene>
<protein>
    <submittedName>
        <fullName evidence="1">AMP dependent synthetase and ligase</fullName>
    </submittedName>
</protein>
<dbReference type="VEuPathDB" id="FungiDB:I7I53_11437"/>
<proteinExistence type="predicted"/>
<dbReference type="SUPFAM" id="SSF56801">
    <property type="entry name" value="Acetyl-CoA synthetase-like"/>
    <property type="match status" value="1"/>
</dbReference>
<accession>A0A8A1LFA5</accession>
<organism evidence="1 2">
    <name type="scientific">Ajellomyces capsulatus (strain H88)</name>
    <name type="common">Darling's disease fungus</name>
    <name type="synonym">Histoplasma capsulatum</name>
    <dbReference type="NCBI Taxonomy" id="544711"/>
    <lineage>
        <taxon>Eukaryota</taxon>
        <taxon>Fungi</taxon>
        <taxon>Dikarya</taxon>
        <taxon>Ascomycota</taxon>
        <taxon>Pezizomycotina</taxon>
        <taxon>Eurotiomycetes</taxon>
        <taxon>Eurotiomycetidae</taxon>
        <taxon>Onygenales</taxon>
        <taxon>Ajellomycetaceae</taxon>
        <taxon>Histoplasma</taxon>
    </lineage>
</organism>
<dbReference type="AlphaFoldDB" id="A0A8A1LFA5"/>
<name>A0A8A1LFA5_AJEC8</name>
<dbReference type="EMBL" id="CP069102">
    <property type="protein sequence ID" value="QSS50662.1"/>
    <property type="molecule type" value="Genomic_DNA"/>
</dbReference>
<keyword evidence="1" id="KW-0436">Ligase</keyword>
<dbReference type="InterPro" id="IPR042099">
    <property type="entry name" value="ANL_N_sf"/>
</dbReference>
<evidence type="ECO:0000313" key="1">
    <source>
        <dbReference type="EMBL" id="QSS50662.1"/>
    </source>
</evidence>
<sequence length="82" mass="8970">MMRAYLHDTSGAVADHFGVTENDVIVHVLPVHHATGIGIYFLSYIYSGACVEFRSGASIWVGHGNVGRRADCISFLVYQLSI</sequence>
<evidence type="ECO:0000313" key="2">
    <source>
        <dbReference type="Proteomes" id="UP000663419"/>
    </source>
</evidence>